<feature type="region of interest" description="Disordered" evidence="4">
    <location>
        <begin position="1399"/>
        <end position="1468"/>
    </location>
</feature>
<dbReference type="InterPro" id="IPR026054">
    <property type="entry name" value="Nucleoporin"/>
</dbReference>
<organism evidence="6 7">
    <name type="scientific">Podospora australis</name>
    <dbReference type="NCBI Taxonomy" id="1536484"/>
    <lineage>
        <taxon>Eukaryota</taxon>
        <taxon>Fungi</taxon>
        <taxon>Dikarya</taxon>
        <taxon>Ascomycota</taxon>
        <taxon>Pezizomycotina</taxon>
        <taxon>Sordariomycetes</taxon>
        <taxon>Sordariomycetidae</taxon>
        <taxon>Sordariales</taxon>
        <taxon>Podosporaceae</taxon>
        <taxon>Podospora</taxon>
    </lineage>
</organism>
<comment type="subcellular location">
    <subcellularLocation>
        <location evidence="1">Nucleus</location>
    </subcellularLocation>
</comment>
<feature type="compositionally biased region" description="Acidic residues" evidence="4">
    <location>
        <begin position="957"/>
        <end position="992"/>
    </location>
</feature>
<accession>A0AAN6X3W0</accession>
<keyword evidence="7" id="KW-1185">Reference proteome</keyword>
<comment type="caution">
    <text evidence="6">The sequence shown here is derived from an EMBL/GenBank/DDBJ whole genome shotgun (WGS) entry which is preliminary data.</text>
</comment>
<feature type="compositionally biased region" description="Pro residues" evidence="4">
    <location>
        <begin position="1064"/>
        <end position="1077"/>
    </location>
</feature>
<dbReference type="Pfam" id="PF16755">
    <property type="entry name" value="Beta-prop_NUP159_NUP214"/>
    <property type="match status" value="1"/>
</dbReference>
<feature type="compositionally biased region" description="Polar residues" evidence="4">
    <location>
        <begin position="815"/>
        <end position="836"/>
    </location>
</feature>
<evidence type="ECO:0000256" key="3">
    <source>
        <dbReference type="ARBA" id="ARBA00023242"/>
    </source>
</evidence>
<keyword evidence="2" id="KW-0813">Transport</keyword>
<reference evidence="6" key="1">
    <citation type="journal article" date="2023" name="Mol. Phylogenet. Evol.">
        <title>Genome-scale phylogeny and comparative genomics of the fungal order Sordariales.</title>
        <authorList>
            <person name="Hensen N."/>
            <person name="Bonometti L."/>
            <person name="Westerberg I."/>
            <person name="Brannstrom I.O."/>
            <person name="Guillou S."/>
            <person name="Cros-Aarteil S."/>
            <person name="Calhoun S."/>
            <person name="Haridas S."/>
            <person name="Kuo A."/>
            <person name="Mondo S."/>
            <person name="Pangilinan J."/>
            <person name="Riley R."/>
            <person name="LaButti K."/>
            <person name="Andreopoulos B."/>
            <person name="Lipzen A."/>
            <person name="Chen C."/>
            <person name="Yan M."/>
            <person name="Daum C."/>
            <person name="Ng V."/>
            <person name="Clum A."/>
            <person name="Steindorff A."/>
            <person name="Ohm R.A."/>
            <person name="Martin F."/>
            <person name="Silar P."/>
            <person name="Natvig D.O."/>
            <person name="Lalanne C."/>
            <person name="Gautier V."/>
            <person name="Ament-Velasquez S.L."/>
            <person name="Kruys A."/>
            <person name="Hutchinson M.I."/>
            <person name="Powell A.J."/>
            <person name="Barry K."/>
            <person name="Miller A.N."/>
            <person name="Grigoriev I.V."/>
            <person name="Debuchy R."/>
            <person name="Gladieux P."/>
            <person name="Hiltunen Thoren M."/>
            <person name="Johannesson H."/>
        </authorList>
    </citation>
    <scope>NUCLEOTIDE SEQUENCE</scope>
    <source>
        <strain evidence="6">PSN309</strain>
    </source>
</reference>
<dbReference type="GO" id="GO:0005643">
    <property type="term" value="C:nuclear pore"/>
    <property type="evidence" value="ECO:0007669"/>
    <property type="project" value="TreeGrafter"/>
</dbReference>
<evidence type="ECO:0000259" key="5">
    <source>
        <dbReference type="Pfam" id="PF16755"/>
    </source>
</evidence>
<dbReference type="GO" id="GO:0017056">
    <property type="term" value="F:structural constituent of nuclear pore"/>
    <property type="evidence" value="ECO:0007669"/>
    <property type="project" value="TreeGrafter"/>
</dbReference>
<evidence type="ECO:0000256" key="2">
    <source>
        <dbReference type="ARBA" id="ARBA00022448"/>
    </source>
</evidence>
<dbReference type="GO" id="GO:0006405">
    <property type="term" value="P:RNA export from nucleus"/>
    <property type="evidence" value="ECO:0007669"/>
    <property type="project" value="TreeGrafter"/>
</dbReference>
<proteinExistence type="predicted"/>
<sequence>MAFSFGNAGNGMIGASAGGAGGLTQGNNLEVIQTEGLGFLSISGEAKVQLTPKWSPPPAPTASLISIASRKGLVAAAGPEAVYIATTESVRKAFEGEKNGDSEVRPFNPQATVPLPFRISQLSFTADEQYLILSAESGGGLAVYETQALTSGSTQSAFEISTNGETLRALAPNPMPELGNLCAIVTNNGNLLMANLAERKLVSGANGPVLRAQVSCVSWSTKGKQLVAGMADGSIYQMTPEGVEKAHIPKPPSLGDYHVAALAWIENHVFLAIHNQTNGQDPSVYHVITRQQPPGGTPTFTYQKLTDPVEPFVADKVPHHSILRLKEFPPNLQDLLLVSSTATEGVGLISRSKTPLTQDKPAASITNVFTTTELADDSRRAQLPMSEDLTDTYPIGSALDLSSKDKVYKPIPTDEIDESPGPLPGFWVLNNEGVLSSWWVVYNESIRSGTTYPGITGDAPASTFQASTASVTPASGTTAFGSPAPSGGAFGAPTTGASAFGTPPAFGGSSVLGSKPSPWSSSSGAAAAPAFGSSAFGSKPAATAPAFGAPAFGQPAAPTAFGQSSALGMGMSKPSPWATGSTGTAAPAFGQTGLGSSATSGKVFGSGGGTPSGASGFASFASKPGFGTMAGNTSGSSIFGSKPASTETSTTTSTAFPPPAAKTDKPAFGSSPFVLGTTFKADPASAADNEKPKESTGASMFGGGFGLSLENASKQPPVPESKDEDMDAVTPAPGEKPKPPFSLESTTPTTTPAPPKFEQKTLGPVGGGNIFGAKPSGSESSNVFGAPKPPTSNIFGTPKPGDSIFGASKPAATSIFGTPNPTNNVFGAPKPSTNIFGTPKLKLEDENKENVSSVTNTPLPPDSTISKPPVKSQEAPLPPDFLSKPVSKETSKSPGMSEPEAAPVPADLFSNKPKPAIYDAKPSTPEEAPLPPDFLGKPATNGPAAVPAIPDSPQESELSEGEVEDETQELDQEEGEEEDEEEGAESEEEEGTEAGSEGSGIDVTREFSPTAGAYGSNTPGFTPHGSFDGMTGSAFSTISRSEANPTRPFLGELNKNAPALYPKMVPPSPRSPSPMRGPPRSSLLRPGPPDTPRAPGLAAELLGRRSAPPQSSSPYATRLQPQGVDPNVLAQRKLAAKQKEADERIVIDPEDEGTQQILNAPLEPTLEMHEFLAADTRMDIPVANNGDEVPGACESLWRDINRMIDRLGLNSRSLQSFYLGHTSPHHDGPRTKHDLENPDEWVLVEAEDLGRILDNDLPRELEEGRIKDVDRVEDAIQGLNKDLIKLRAKEEDMRKIINLAIDPEQQSVAKSLPLSAEQAAQQNELRRSYATFTKLLAETEEALTMLKTKITAAGGASGRAPVPTVDAIIRTINKMTTMAEKRSGDIDVLENQMRRLRLGSVGPNGTLGPRSREGSPFVTPQRRSMMSPERMRDSPFASSISYGMRGTPPRKKLSAYTDEEKRAVRQKQAERKNVLQLLKASLQKAGPNVSRLRDDE</sequence>
<dbReference type="PANTHER" id="PTHR23193:SF23">
    <property type="entry name" value="NUCLEAR PORE COMPLEX PROTEIN NUP153"/>
    <property type="match status" value="1"/>
</dbReference>
<dbReference type="Gene3D" id="2.130.10.10">
    <property type="entry name" value="YVTN repeat-like/Quinoprotein amine dehydrogenase"/>
    <property type="match status" value="1"/>
</dbReference>
<dbReference type="InterPro" id="IPR015943">
    <property type="entry name" value="WD40/YVTN_repeat-like_dom_sf"/>
</dbReference>
<feature type="compositionally biased region" description="Low complexity" evidence="4">
    <location>
        <begin position="641"/>
        <end position="655"/>
    </location>
</feature>
<protein>
    <submittedName>
        <fullName evidence="6">Nucleoporin</fullName>
    </submittedName>
</protein>
<dbReference type="Proteomes" id="UP001302126">
    <property type="component" value="Unassembled WGS sequence"/>
</dbReference>
<evidence type="ECO:0000313" key="6">
    <source>
        <dbReference type="EMBL" id="KAK4193379.1"/>
    </source>
</evidence>
<keyword evidence="3" id="KW-0539">Nucleus</keyword>
<dbReference type="GO" id="GO:0006606">
    <property type="term" value="P:protein import into nucleus"/>
    <property type="evidence" value="ECO:0007669"/>
    <property type="project" value="TreeGrafter"/>
</dbReference>
<dbReference type="GO" id="GO:0008139">
    <property type="term" value="F:nuclear localization sequence binding"/>
    <property type="evidence" value="ECO:0007669"/>
    <property type="project" value="TreeGrafter"/>
</dbReference>
<dbReference type="InterPro" id="IPR039462">
    <property type="entry name" value="Nup159/Nup146_N"/>
</dbReference>
<dbReference type="EMBL" id="MU864351">
    <property type="protein sequence ID" value="KAK4193379.1"/>
    <property type="molecule type" value="Genomic_DNA"/>
</dbReference>
<name>A0AAN6X3W0_9PEZI</name>
<feature type="region of interest" description="Disordered" evidence="4">
    <location>
        <begin position="682"/>
        <end position="1126"/>
    </location>
</feature>
<dbReference type="PANTHER" id="PTHR23193">
    <property type="entry name" value="NUCLEAR PORE COMPLEX PROTEIN NUP"/>
    <property type="match status" value="1"/>
</dbReference>
<reference evidence="6" key="2">
    <citation type="submission" date="2023-05" db="EMBL/GenBank/DDBJ databases">
        <authorList>
            <consortium name="Lawrence Berkeley National Laboratory"/>
            <person name="Steindorff A."/>
            <person name="Hensen N."/>
            <person name="Bonometti L."/>
            <person name="Westerberg I."/>
            <person name="Brannstrom I.O."/>
            <person name="Guillou S."/>
            <person name="Cros-Aarteil S."/>
            <person name="Calhoun S."/>
            <person name="Haridas S."/>
            <person name="Kuo A."/>
            <person name="Mondo S."/>
            <person name="Pangilinan J."/>
            <person name="Riley R."/>
            <person name="Labutti K."/>
            <person name="Andreopoulos B."/>
            <person name="Lipzen A."/>
            <person name="Chen C."/>
            <person name="Yanf M."/>
            <person name="Daum C."/>
            <person name="Ng V."/>
            <person name="Clum A."/>
            <person name="Ohm R."/>
            <person name="Martin F."/>
            <person name="Silar P."/>
            <person name="Natvig D."/>
            <person name="Lalanne C."/>
            <person name="Gautier V."/>
            <person name="Ament-Velasquez S.L."/>
            <person name="Kruys A."/>
            <person name="Hutchinson M.I."/>
            <person name="Powell A.J."/>
            <person name="Barry K."/>
            <person name="Miller A.N."/>
            <person name="Grigoriev I.V."/>
            <person name="Debuchy R."/>
            <person name="Gladieux P."/>
            <person name="Thoren M.H."/>
            <person name="Johannesson H."/>
        </authorList>
    </citation>
    <scope>NUCLEOTIDE SEQUENCE</scope>
    <source>
        <strain evidence="6">PSN309</strain>
    </source>
</reference>
<dbReference type="SUPFAM" id="SSF117289">
    <property type="entry name" value="Nucleoporin domain"/>
    <property type="match status" value="1"/>
</dbReference>
<gene>
    <name evidence="6" type="ORF">QBC35DRAFT_481411</name>
</gene>
<feature type="domain" description="Nucleoporin Nup159/Nup146 N-terminal" evidence="5">
    <location>
        <begin position="58"/>
        <end position="435"/>
    </location>
</feature>
<feature type="compositionally biased region" description="Polar residues" evidence="4">
    <location>
        <begin position="1033"/>
        <end position="1044"/>
    </location>
</feature>
<dbReference type="FunFam" id="2.130.10.10:FF:000645">
    <property type="entry name" value="Putative nuclear pore complex subunit Nup159"/>
    <property type="match status" value="1"/>
</dbReference>
<evidence type="ECO:0000313" key="7">
    <source>
        <dbReference type="Proteomes" id="UP001302126"/>
    </source>
</evidence>
<evidence type="ECO:0000256" key="1">
    <source>
        <dbReference type="ARBA" id="ARBA00004123"/>
    </source>
</evidence>
<evidence type="ECO:0000256" key="4">
    <source>
        <dbReference type="SAM" id="MobiDB-lite"/>
    </source>
</evidence>
<feature type="compositionally biased region" description="Basic and acidic residues" evidence="4">
    <location>
        <begin position="1458"/>
        <end position="1468"/>
    </location>
</feature>
<feature type="region of interest" description="Disordered" evidence="4">
    <location>
        <begin position="637"/>
        <end position="669"/>
    </location>
</feature>